<evidence type="ECO:0000256" key="1">
    <source>
        <dbReference type="ARBA" id="ARBA00004651"/>
    </source>
</evidence>
<dbReference type="InterPro" id="IPR000515">
    <property type="entry name" value="MetI-like"/>
</dbReference>
<feature type="transmembrane region" description="Helical" evidence="7">
    <location>
        <begin position="109"/>
        <end position="128"/>
    </location>
</feature>
<proteinExistence type="inferred from homology"/>
<gene>
    <name evidence="9" type="ORF">A8708_25720</name>
</gene>
<evidence type="ECO:0000259" key="8">
    <source>
        <dbReference type="PROSITE" id="PS50928"/>
    </source>
</evidence>
<sequence length="296" mass="33579">MNIRSTRDKWFDIGNIIFMSTVVFVTLAPFWFALVGSFNDGLDYLRGNVYLWPREFTIANYRAVFSDTTIYHAFFITISRTLLGMSTHIAFTALVAYGMSRKGLNGRNVYLVIMLTTMFFYGGLIPTYLLYKEIGLLNNFMVYIIPSLFSVWDMIIIMSFFRTIPEQIIESAKMDGAGEYRILLQLVLPLTKPVLAAIALFNGVYHWNSYMDALMFTTKSSLEPVQLVLMRMVTDASYGESFSQQAMSFMPEEAKRVSSATLKLAMMVATTAPIIAIYPFLQKYFVKGVLIGSVKG</sequence>
<dbReference type="Gene3D" id="1.10.3720.10">
    <property type="entry name" value="MetI-like"/>
    <property type="match status" value="1"/>
</dbReference>
<keyword evidence="2 7" id="KW-0813">Transport</keyword>
<keyword evidence="6 7" id="KW-0472">Membrane</keyword>
<dbReference type="OrthoDB" id="9810086at2"/>
<dbReference type="RefSeq" id="WP_068661795.1">
    <property type="nucleotide sequence ID" value="NZ_LYPB01000039.1"/>
</dbReference>
<feature type="domain" description="ABC transmembrane type-1" evidence="8">
    <location>
        <begin position="74"/>
        <end position="275"/>
    </location>
</feature>
<dbReference type="AlphaFoldDB" id="A0A198AQK9"/>
<dbReference type="Proteomes" id="UP000078454">
    <property type="component" value="Unassembled WGS sequence"/>
</dbReference>
<name>A0A198AQK9_9BACL</name>
<feature type="transmembrane region" description="Helical" evidence="7">
    <location>
        <begin position="140"/>
        <end position="161"/>
    </location>
</feature>
<feature type="transmembrane region" description="Helical" evidence="7">
    <location>
        <begin position="12"/>
        <end position="34"/>
    </location>
</feature>
<comment type="similarity">
    <text evidence="7">Belongs to the binding-protein-dependent transport system permease family.</text>
</comment>
<accession>A0A198AQK9</accession>
<dbReference type="CDD" id="cd06261">
    <property type="entry name" value="TM_PBP2"/>
    <property type="match status" value="1"/>
</dbReference>
<organism evidence="9 10">
    <name type="scientific">Paenibacillus oryzisoli</name>
    <dbReference type="NCBI Taxonomy" id="1850517"/>
    <lineage>
        <taxon>Bacteria</taxon>
        <taxon>Bacillati</taxon>
        <taxon>Bacillota</taxon>
        <taxon>Bacilli</taxon>
        <taxon>Bacillales</taxon>
        <taxon>Paenibacillaceae</taxon>
        <taxon>Paenibacillus</taxon>
    </lineage>
</organism>
<dbReference type="GO" id="GO:0005886">
    <property type="term" value="C:plasma membrane"/>
    <property type="evidence" value="ECO:0007669"/>
    <property type="project" value="UniProtKB-SubCell"/>
</dbReference>
<dbReference type="SUPFAM" id="SSF161098">
    <property type="entry name" value="MetI-like"/>
    <property type="match status" value="1"/>
</dbReference>
<dbReference type="Pfam" id="PF00528">
    <property type="entry name" value="BPD_transp_1"/>
    <property type="match status" value="1"/>
</dbReference>
<evidence type="ECO:0000256" key="2">
    <source>
        <dbReference type="ARBA" id="ARBA00022448"/>
    </source>
</evidence>
<keyword evidence="10" id="KW-1185">Reference proteome</keyword>
<evidence type="ECO:0000256" key="3">
    <source>
        <dbReference type="ARBA" id="ARBA00022475"/>
    </source>
</evidence>
<evidence type="ECO:0000256" key="6">
    <source>
        <dbReference type="ARBA" id="ARBA00023136"/>
    </source>
</evidence>
<dbReference type="GO" id="GO:0055085">
    <property type="term" value="P:transmembrane transport"/>
    <property type="evidence" value="ECO:0007669"/>
    <property type="project" value="InterPro"/>
</dbReference>
<dbReference type="PROSITE" id="PS50928">
    <property type="entry name" value="ABC_TM1"/>
    <property type="match status" value="1"/>
</dbReference>
<evidence type="ECO:0000256" key="5">
    <source>
        <dbReference type="ARBA" id="ARBA00022989"/>
    </source>
</evidence>
<keyword evidence="3" id="KW-1003">Cell membrane</keyword>
<dbReference type="EMBL" id="LYPB01000039">
    <property type="protein sequence ID" value="OAS23562.1"/>
    <property type="molecule type" value="Genomic_DNA"/>
</dbReference>
<feature type="transmembrane region" description="Helical" evidence="7">
    <location>
        <begin position="260"/>
        <end position="281"/>
    </location>
</feature>
<dbReference type="PANTHER" id="PTHR43744">
    <property type="entry name" value="ABC TRANSPORTER PERMEASE PROTEIN MG189-RELATED-RELATED"/>
    <property type="match status" value="1"/>
</dbReference>
<evidence type="ECO:0000256" key="4">
    <source>
        <dbReference type="ARBA" id="ARBA00022692"/>
    </source>
</evidence>
<keyword evidence="5 7" id="KW-1133">Transmembrane helix</keyword>
<evidence type="ECO:0000256" key="7">
    <source>
        <dbReference type="RuleBase" id="RU363032"/>
    </source>
</evidence>
<evidence type="ECO:0000313" key="10">
    <source>
        <dbReference type="Proteomes" id="UP000078454"/>
    </source>
</evidence>
<keyword evidence="4 7" id="KW-0812">Transmembrane</keyword>
<dbReference type="InterPro" id="IPR035906">
    <property type="entry name" value="MetI-like_sf"/>
</dbReference>
<comment type="subcellular location">
    <subcellularLocation>
        <location evidence="1 7">Cell membrane</location>
        <topology evidence="1 7">Multi-pass membrane protein</topology>
    </subcellularLocation>
</comment>
<evidence type="ECO:0000313" key="9">
    <source>
        <dbReference type="EMBL" id="OAS23562.1"/>
    </source>
</evidence>
<dbReference type="STRING" id="1850517.A8708_25720"/>
<feature type="transmembrane region" description="Helical" evidence="7">
    <location>
        <begin position="70"/>
        <end position="97"/>
    </location>
</feature>
<feature type="transmembrane region" description="Helical" evidence="7">
    <location>
        <begin position="182"/>
        <end position="205"/>
    </location>
</feature>
<dbReference type="PANTHER" id="PTHR43744:SF9">
    <property type="entry name" value="POLYGALACTURONAN_RHAMNOGALACTURONAN TRANSPORT SYSTEM PERMEASE PROTEIN YTCP"/>
    <property type="match status" value="1"/>
</dbReference>
<reference evidence="9 10" key="1">
    <citation type="submission" date="2016-05" db="EMBL/GenBank/DDBJ databases">
        <title>Paenibacillus sp. 1ZS3-15 nov., isolated from the rhizosphere soil.</title>
        <authorList>
            <person name="Zhang X.X."/>
            <person name="Zhang J."/>
        </authorList>
    </citation>
    <scope>NUCLEOTIDE SEQUENCE [LARGE SCALE GENOMIC DNA]</scope>
    <source>
        <strain evidence="9 10">1ZS3-15</strain>
    </source>
</reference>
<protein>
    <submittedName>
        <fullName evidence="9">ABC transporter permease</fullName>
    </submittedName>
</protein>
<comment type="caution">
    <text evidence="9">The sequence shown here is derived from an EMBL/GenBank/DDBJ whole genome shotgun (WGS) entry which is preliminary data.</text>
</comment>